<evidence type="ECO:0000313" key="2">
    <source>
        <dbReference type="Proteomes" id="UP000663720"/>
    </source>
</evidence>
<dbReference type="AlphaFoldDB" id="A0A975BAQ2"/>
<keyword evidence="1" id="KW-0489">Methyltransferase</keyword>
<keyword evidence="2" id="KW-1185">Reference proteome</keyword>
<dbReference type="GO" id="GO:0032259">
    <property type="term" value="P:methylation"/>
    <property type="evidence" value="ECO:0007669"/>
    <property type="project" value="UniProtKB-KW"/>
</dbReference>
<dbReference type="Pfam" id="PF13489">
    <property type="entry name" value="Methyltransf_23"/>
    <property type="match status" value="1"/>
</dbReference>
<dbReference type="InterPro" id="IPR029063">
    <property type="entry name" value="SAM-dependent_MTases_sf"/>
</dbReference>
<keyword evidence="1" id="KW-0808">Transferase</keyword>
<dbReference type="SUPFAM" id="SSF53335">
    <property type="entry name" value="S-adenosyl-L-methionine-dependent methyltransferases"/>
    <property type="match status" value="1"/>
</dbReference>
<gene>
    <name evidence="1" type="ORF">dnl_42450</name>
</gene>
<reference evidence="1" key="1">
    <citation type="journal article" date="2021" name="Microb. Physiol.">
        <title>Proteogenomic Insights into the Physiology of Marine, Sulfate-Reducing, Filamentous Desulfonema limicola and Desulfonema magnum.</title>
        <authorList>
            <person name="Schnaars V."/>
            <person name="Wohlbrand L."/>
            <person name="Scheve S."/>
            <person name="Hinrichs C."/>
            <person name="Reinhardt R."/>
            <person name="Rabus R."/>
        </authorList>
    </citation>
    <scope>NUCLEOTIDE SEQUENCE</scope>
    <source>
        <strain evidence="1">5ac10</strain>
    </source>
</reference>
<sequence length="198" mass="22859">MKFRQGVWKEIVRFVKKDTGNIDSLVELGAGYCDFINQFPAKSKTGFDLNPERKRYAAPGVDLRIEDASVMHNIKNSSIDLVFASNFLEHLTCEELDRLLPRIRNILKDKGKLILLQPNYRLCADHYFDDKTHQTIFSDENITGFLEKYGFSVIKLIPGLLPFSMKSRLPKWPVLVRLYLMSPVKPMAAQMYISAERK</sequence>
<organism evidence="1 2">
    <name type="scientific">Desulfonema limicola</name>
    <dbReference type="NCBI Taxonomy" id="45656"/>
    <lineage>
        <taxon>Bacteria</taxon>
        <taxon>Pseudomonadati</taxon>
        <taxon>Thermodesulfobacteriota</taxon>
        <taxon>Desulfobacteria</taxon>
        <taxon>Desulfobacterales</taxon>
        <taxon>Desulfococcaceae</taxon>
        <taxon>Desulfonema</taxon>
    </lineage>
</organism>
<name>A0A975BAQ2_9BACT</name>
<dbReference type="GO" id="GO:0008168">
    <property type="term" value="F:methyltransferase activity"/>
    <property type="evidence" value="ECO:0007669"/>
    <property type="project" value="UniProtKB-KW"/>
</dbReference>
<dbReference type="KEGG" id="dli:dnl_42450"/>
<protein>
    <submittedName>
        <fullName evidence="1">SAM-dependent methyltransferase, type 11</fullName>
    </submittedName>
</protein>
<accession>A0A975BAQ2</accession>
<dbReference type="EMBL" id="CP061799">
    <property type="protein sequence ID" value="QTA81888.1"/>
    <property type="molecule type" value="Genomic_DNA"/>
</dbReference>
<evidence type="ECO:0000313" key="1">
    <source>
        <dbReference type="EMBL" id="QTA81888.1"/>
    </source>
</evidence>
<proteinExistence type="predicted"/>
<dbReference type="Gene3D" id="3.40.50.150">
    <property type="entry name" value="Vaccinia Virus protein VP39"/>
    <property type="match status" value="1"/>
</dbReference>
<dbReference type="Proteomes" id="UP000663720">
    <property type="component" value="Chromosome"/>
</dbReference>